<dbReference type="NCBIfam" id="TIGR03824">
    <property type="entry name" value="FlgM_jcvi"/>
    <property type="match status" value="1"/>
</dbReference>
<dbReference type="RefSeq" id="WP_266122907.1">
    <property type="nucleotide sequence ID" value="NZ_JAJHNU010000003.1"/>
</dbReference>
<comment type="function">
    <text evidence="7">Responsible for the coupling of flagellin expression to flagellar assembly by preventing expression of the flagellin genes when a component of the middle class of proteins is defective. It negatively regulates flagellar genes by inhibiting the activity of FliA by directly binding to FliA.</text>
</comment>
<keyword evidence="4" id="KW-1005">Bacterial flagellum biogenesis</keyword>
<reference evidence="11" key="1">
    <citation type="submission" date="2021-11" db="EMBL/GenBank/DDBJ databases">
        <title>Draft genome sequence of Alcaligenes endophyticus type strain CCUG 75668T.</title>
        <authorList>
            <person name="Salva-Serra F."/>
            <person name="Duran R.E."/>
            <person name="Seeger M."/>
            <person name="Moore E.R.B."/>
            <person name="Jaen-Luchoro D."/>
        </authorList>
    </citation>
    <scope>NUCLEOTIDE SEQUENCE</scope>
    <source>
        <strain evidence="11">CCUG 75668</strain>
    </source>
</reference>
<keyword evidence="11" id="KW-0966">Cell projection</keyword>
<protein>
    <recommendedName>
        <fullName evidence="2">Negative regulator of flagellin synthesis</fullName>
    </recommendedName>
    <alternativeName>
        <fullName evidence="8">Anti-sigma-28 factor</fullName>
    </alternativeName>
</protein>
<evidence type="ECO:0000259" key="10">
    <source>
        <dbReference type="Pfam" id="PF04316"/>
    </source>
</evidence>
<dbReference type="Pfam" id="PF04316">
    <property type="entry name" value="FlgM"/>
    <property type="match status" value="1"/>
</dbReference>
<dbReference type="Proteomes" id="UP001168613">
    <property type="component" value="Unassembled WGS sequence"/>
</dbReference>
<accession>A0ABT8ELW9</accession>
<feature type="region of interest" description="Disordered" evidence="9">
    <location>
        <begin position="1"/>
        <end position="42"/>
    </location>
</feature>
<gene>
    <name evidence="11" type="primary">flgM</name>
    <name evidence="11" type="ORF">LMS43_12400</name>
</gene>
<dbReference type="InterPro" id="IPR031316">
    <property type="entry name" value="FlgM_C"/>
</dbReference>
<keyword evidence="5" id="KW-0805">Transcription regulation</keyword>
<sequence>MKISPTPSKTVVERTSVGSTTNSAKQAAKYTTPQQSSHAVDLSAAGRQLAQLQSPSHDIDMEKVSAIKLAIAKGELKIDTSNIADSLLATARDLMK</sequence>
<evidence type="ECO:0000256" key="4">
    <source>
        <dbReference type="ARBA" id="ARBA00022795"/>
    </source>
</evidence>
<evidence type="ECO:0000256" key="8">
    <source>
        <dbReference type="ARBA" id="ARBA00030117"/>
    </source>
</evidence>
<keyword evidence="3" id="KW-0678">Repressor</keyword>
<organism evidence="11 12">
    <name type="scientific">Alcaligenes endophyticus</name>
    <dbReference type="NCBI Taxonomy" id="1929088"/>
    <lineage>
        <taxon>Bacteria</taxon>
        <taxon>Pseudomonadati</taxon>
        <taxon>Pseudomonadota</taxon>
        <taxon>Betaproteobacteria</taxon>
        <taxon>Burkholderiales</taxon>
        <taxon>Alcaligenaceae</taxon>
        <taxon>Alcaligenes</taxon>
    </lineage>
</organism>
<comment type="similarity">
    <text evidence="1">Belongs to the FlgM family.</text>
</comment>
<feature type="compositionally biased region" description="Polar residues" evidence="9">
    <location>
        <begin position="16"/>
        <end position="38"/>
    </location>
</feature>
<evidence type="ECO:0000256" key="2">
    <source>
        <dbReference type="ARBA" id="ARBA00017823"/>
    </source>
</evidence>
<dbReference type="InterPro" id="IPR035890">
    <property type="entry name" value="Anti-sigma-28_factor_FlgM_sf"/>
</dbReference>
<feature type="domain" description="Anti-sigma-28 factor FlgM C-terminal" evidence="10">
    <location>
        <begin position="40"/>
        <end position="88"/>
    </location>
</feature>
<keyword evidence="11" id="KW-0969">Cilium</keyword>
<evidence type="ECO:0000256" key="9">
    <source>
        <dbReference type="SAM" id="MobiDB-lite"/>
    </source>
</evidence>
<evidence type="ECO:0000256" key="3">
    <source>
        <dbReference type="ARBA" id="ARBA00022491"/>
    </source>
</evidence>
<evidence type="ECO:0000256" key="7">
    <source>
        <dbReference type="ARBA" id="ARBA00024739"/>
    </source>
</evidence>
<dbReference type="SUPFAM" id="SSF101498">
    <property type="entry name" value="Anti-sigma factor FlgM"/>
    <property type="match status" value="1"/>
</dbReference>
<keyword evidence="12" id="KW-1185">Reference proteome</keyword>
<keyword evidence="6" id="KW-0804">Transcription</keyword>
<evidence type="ECO:0000256" key="5">
    <source>
        <dbReference type="ARBA" id="ARBA00023015"/>
    </source>
</evidence>
<comment type="caution">
    <text evidence="11">The sequence shown here is derived from an EMBL/GenBank/DDBJ whole genome shotgun (WGS) entry which is preliminary data.</text>
</comment>
<evidence type="ECO:0000256" key="1">
    <source>
        <dbReference type="ARBA" id="ARBA00005322"/>
    </source>
</evidence>
<evidence type="ECO:0000313" key="12">
    <source>
        <dbReference type="Proteomes" id="UP001168613"/>
    </source>
</evidence>
<evidence type="ECO:0000313" key="11">
    <source>
        <dbReference type="EMBL" id="MDN4122090.1"/>
    </source>
</evidence>
<evidence type="ECO:0000256" key="6">
    <source>
        <dbReference type="ARBA" id="ARBA00023163"/>
    </source>
</evidence>
<dbReference type="EMBL" id="JAJHNU010000003">
    <property type="protein sequence ID" value="MDN4122090.1"/>
    <property type="molecule type" value="Genomic_DNA"/>
</dbReference>
<dbReference type="InterPro" id="IPR007412">
    <property type="entry name" value="FlgM"/>
</dbReference>
<keyword evidence="11" id="KW-0282">Flagellum</keyword>
<proteinExistence type="inferred from homology"/>
<name>A0ABT8ELW9_9BURK</name>